<dbReference type="EMBL" id="JXIQ01000029">
    <property type="protein sequence ID" value="KIY23004.1"/>
    <property type="molecule type" value="Genomic_DNA"/>
</dbReference>
<proteinExistence type="predicted"/>
<feature type="transmembrane region" description="Helical" evidence="1">
    <location>
        <begin position="15"/>
        <end position="34"/>
    </location>
</feature>
<keyword evidence="3" id="KW-1185">Reference proteome</keyword>
<gene>
    <name evidence="2" type="ORF">UB32_05350</name>
</gene>
<reference evidence="2 3" key="1">
    <citation type="submission" date="2015-01" db="EMBL/GenBank/DDBJ databases">
        <title>Draft genome sequences of the supercritical CO2 tolerant bacteria Bacillus subterraneus MITOT1 and Bacillus cereus MIT0214.</title>
        <authorList>
            <person name="Peet K.C."/>
            <person name="Thompson J.R."/>
        </authorList>
    </citation>
    <scope>NUCLEOTIDE SEQUENCE [LARGE SCALE GENOMIC DNA]</scope>
    <source>
        <strain evidence="2 3">MITOT1</strain>
    </source>
</reference>
<keyword evidence="1" id="KW-1133">Transmembrane helix</keyword>
<dbReference type="PATRIC" id="fig|285983.3.peg.3588"/>
<organism evidence="2 3">
    <name type="scientific">Mesobacillus subterraneus</name>
    <dbReference type="NCBI Taxonomy" id="285983"/>
    <lineage>
        <taxon>Bacteria</taxon>
        <taxon>Bacillati</taxon>
        <taxon>Bacillota</taxon>
        <taxon>Bacilli</taxon>
        <taxon>Bacillales</taxon>
        <taxon>Bacillaceae</taxon>
        <taxon>Mesobacillus</taxon>
    </lineage>
</organism>
<comment type="caution">
    <text evidence="2">The sequence shown here is derived from an EMBL/GenBank/DDBJ whole genome shotgun (WGS) entry which is preliminary data.</text>
</comment>
<protein>
    <submittedName>
        <fullName evidence="2">Uncharacterized protein</fullName>
    </submittedName>
</protein>
<keyword evidence="1" id="KW-0812">Transmembrane</keyword>
<accession>A0A0D6ZB08</accession>
<evidence type="ECO:0000313" key="2">
    <source>
        <dbReference type="EMBL" id="KIY23004.1"/>
    </source>
</evidence>
<sequence length="64" mass="7193">MESEIHFVVFADGDTLAIIIFFFLVFGLGISAIGEKEIQVIASSKEQLTQCYIACSRFSVHCRY</sequence>
<keyword evidence="1" id="KW-0472">Membrane</keyword>
<evidence type="ECO:0000313" key="3">
    <source>
        <dbReference type="Proteomes" id="UP000032512"/>
    </source>
</evidence>
<name>A0A0D6ZB08_9BACI</name>
<dbReference type="AlphaFoldDB" id="A0A0D6ZB08"/>
<evidence type="ECO:0000256" key="1">
    <source>
        <dbReference type="SAM" id="Phobius"/>
    </source>
</evidence>
<dbReference type="Proteomes" id="UP000032512">
    <property type="component" value="Unassembled WGS sequence"/>
</dbReference>